<comment type="caution">
    <text evidence="1">The sequence shown here is derived from an EMBL/GenBank/DDBJ whole genome shotgun (WGS) entry which is preliminary data.</text>
</comment>
<dbReference type="PANTHER" id="PTHR31562:SF8">
    <property type="entry name" value="ALPHA-1,6-MANNOSYLTRANSFERASE"/>
    <property type="match status" value="1"/>
</dbReference>
<protein>
    <submittedName>
        <fullName evidence="1">Uncharacterized protein</fullName>
    </submittedName>
</protein>
<dbReference type="Pfam" id="PF03314">
    <property type="entry name" value="DUF273"/>
    <property type="match status" value="1"/>
</dbReference>
<proteinExistence type="predicted"/>
<dbReference type="InterPro" id="IPR004988">
    <property type="entry name" value="DUF273"/>
</dbReference>
<gene>
    <name evidence="1" type="ORF">CYNAS_LOCUS1939</name>
</gene>
<dbReference type="Proteomes" id="UP001176961">
    <property type="component" value="Unassembled WGS sequence"/>
</dbReference>
<evidence type="ECO:0000313" key="1">
    <source>
        <dbReference type="EMBL" id="CAJ0589956.1"/>
    </source>
</evidence>
<name>A0AA36GII3_CYLNA</name>
<accession>A0AA36GII3</accession>
<reference evidence="1" key="1">
    <citation type="submission" date="2023-07" db="EMBL/GenBank/DDBJ databases">
        <authorList>
            <consortium name="CYATHOMIX"/>
        </authorList>
    </citation>
    <scope>NUCLEOTIDE SEQUENCE</scope>
    <source>
        <strain evidence="1">N/A</strain>
    </source>
</reference>
<keyword evidence="2" id="KW-1185">Reference proteome</keyword>
<dbReference type="AlphaFoldDB" id="A0AA36GII3"/>
<dbReference type="PANTHER" id="PTHR31562">
    <property type="entry name" value="PROTEIN CBG18972"/>
    <property type="match status" value="1"/>
</dbReference>
<dbReference type="EMBL" id="CATQJL010000001">
    <property type="protein sequence ID" value="CAJ0589956.1"/>
    <property type="molecule type" value="Genomic_DNA"/>
</dbReference>
<sequence length="369" mass="42414">MAYVSCVKQALGATRIWPGKLRIYRRAHGWVRDGFYTTDKWCDYDFMLHGWKLQTVGDEGWESPFRKNLDPSKCGEGTEGWDWILTKHVNATVIKNELAPYEKYAGDTFPNAARRLMYITMPDVGKCYPNSFITTIGRNYLQRYGRRWLILDDTFNVTKYSFRLATIAAADDAGNGFPSKWFSSTMRSVGRHKKALKFYREKPNAYAITGDNRWAVVCECRTDQVYKIRTVEARDCRAERNSHCERCNICACRVCCNCYVAYQAGVCCIHAHALATFCEKVASKLSPTNTFTRVGPKPVKIQTLKTRFALNREKSCRRKLADRNVIEETRRCATPTTQLAKLGVSLYALLGWIQRVQSVKKGWQYEDVP</sequence>
<organism evidence="1 2">
    <name type="scientific">Cylicocyclus nassatus</name>
    <name type="common">Nematode worm</name>
    <dbReference type="NCBI Taxonomy" id="53992"/>
    <lineage>
        <taxon>Eukaryota</taxon>
        <taxon>Metazoa</taxon>
        <taxon>Ecdysozoa</taxon>
        <taxon>Nematoda</taxon>
        <taxon>Chromadorea</taxon>
        <taxon>Rhabditida</taxon>
        <taxon>Rhabditina</taxon>
        <taxon>Rhabditomorpha</taxon>
        <taxon>Strongyloidea</taxon>
        <taxon>Strongylidae</taxon>
        <taxon>Cylicocyclus</taxon>
    </lineage>
</organism>
<evidence type="ECO:0000313" key="2">
    <source>
        <dbReference type="Proteomes" id="UP001176961"/>
    </source>
</evidence>